<gene>
    <name evidence="2" type="ORF">LIKHA_33</name>
</gene>
<dbReference type="CDD" id="cd00093">
    <property type="entry name" value="HTH_XRE"/>
    <property type="match status" value="1"/>
</dbReference>
<dbReference type="InterPro" id="IPR001387">
    <property type="entry name" value="Cro/C1-type_HTH"/>
</dbReference>
<reference evidence="2 3" key="1">
    <citation type="submission" date="2017-12" db="EMBL/GenBank/DDBJ databases">
        <authorList>
            <person name="Hurst M.R.H."/>
        </authorList>
    </citation>
    <scope>NUCLEOTIDE SEQUENCE [LARGE SCALE GENOMIC DNA]</scope>
</reference>
<evidence type="ECO:0000259" key="1">
    <source>
        <dbReference type="PROSITE" id="PS50943"/>
    </source>
</evidence>
<dbReference type="Proteomes" id="UP000241929">
    <property type="component" value="Genome"/>
</dbReference>
<sequence length="88" mass="9947">MGMSLKVTCIDTITHNMKGGDKMHRIEMQQARKSLGKSQRVMSIELELSESYIRQIEYGVKEPGGKTMLKISKYLGVPAEILFKDLLS</sequence>
<feature type="domain" description="HTH cro/C1-type" evidence="1">
    <location>
        <begin position="28"/>
        <end position="82"/>
    </location>
</feature>
<dbReference type="SMART" id="SM00530">
    <property type="entry name" value="HTH_XRE"/>
    <property type="match status" value="1"/>
</dbReference>
<dbReference type="Gene3D" id="1.10.260.40">
    <property type="entry name" value="lambda repressor-like DNA-binding domains"/>
    <property type="match status" value="1"/>
</dbReference>
<dbReference type="SUPFAM" id="SSF47413">
    <property type="entry name" value="lambda repressor-like DNA-binding domains"/>
    <property type="match status" value="1"/>
</dbReference>
<dbReference type="EMBL" id="MG727702">
    <property type="protein sequence ID" value="AUS03931.1"/>
    <property type="molecule type" value="Genomic_DNA"/>
</dbReference>
<keyword evidence="3" id="KW-1185">Reference proteome</keyword>
<proteinExistence type="predicted"/>
<dbReference type="PROSITE" id="PS50943">
    <property type="entry name" value="HTH_CROC1"/>
    <property type="match status" value="1"/>
</dbReference>
<dbReference type="GO" id="GO:0003677">
    <property type="term" value="F:DNA binding"/>
    <property type="evidence" value="ECO:0007669"/>
    <property type="project" value="InterPro"/>
</dbReference>
<accession>A0A2I7SDF3</accession>
<organism evidence="2 3">
    <name type="scientific">Paenibacillus phage Likha</name>
    <dbReference type="NCBI Taxonomy" id="2070193"/>
    <lineage>
        <taxon>Viruses</taxon>
        <taxon>Duplodnaviria</taxon>
        <taxon>Heunggongvirae</taxon>
        <taxon>Uroviricota</taxon>
        <taxon>Caudoviricetes</taxon>
        <taxon>Fernvirus</taxon>
        <taxon>Fernvirus likha</taxon>
    </lineage>
</organism>
<evidence type="ECO:0000313" key="3">
    <source>
        <dbReference type="Proteomes" id="UP000241929"/>
    </source>
</evidence>
<dbReference type="Pfam" id="PF01381">
    <property type="entry name" value="HTH_3"/>
    <property type="match status" value="1"/>
</dbReference>
<protein>
    <submittedName>
        <fullName evidence="2">Helix-turn-helix domain XRE family transcriptional regulator</fullName>
    </submittedName>
</protein>
<evidence type="ECO:0000313" key="2">
    <source>
        <dbReference type="EMBL" id="AUS03931.1"/>
    </source>
</evidence>
<name>A0A2I7SDF3_9CAUD</name>
<dbReference type="InterPro" id="IPR010982">
    <property type="entry name" value="Lambda_DNA-bd_dom_sf"/>
</dbReference>